<comment type="caution">
    <text evidence="1">The sequence shown here is derived from an EMBL/GenBank/DDBJ whole genome shotgun (WGS) entry which is preliminary data.</text>
</comment>
<sequence>MMQQPVQVTPIQNTETQIQKTPQLNDRDYLNDMLLTEKYMCVSYVHALQEASHQALYQDIKAIFDQEADLQRDLYNVMFNKGWYKLESQEPQKIVQTQQQFKQYAEQQFPQ</sequence>
<name>A0ABS2Q480_9BACL</name>
<organism evidence="1 2">
    <name type="scientific">Sporolactobacillus spathodeae</name>
    <dbReference type="NCBI Taxonomy" id="1465502"/>
    <lineage>
        <taxon>Bacteria</taxon>
        <taxon>Bacillati</taxon>
        <taxon>Bacillota</taxon>
        <taxon>Bacilli</taxon>
        <taxon>Bacillales</taxon>
        <taxon>Sporolactobacillaceae</taxon>
        <taxon>Sporolactobacillus</taxon>
    </lineage>
</organism>
<evidence type="ECO:0000313" key="1">
    <source>
        <dbReference type="EMBL" id="MBM7656594.1"/>
    </source>
</evidence>
<protein>
    <submittedName>
        <fullName evidence="1">Spore coat protein CotF</fullName>
    </submittedName>
</protein>
<dbReference type="EMBL" id="JAFBEV010000001">
    <property type="protein sequence ID" value="MBM7656594.1"/>
    <property type="molecule type" value="Genomic_DNA"/>
</dbReference>
<dbReference type="RefSeq" id="WP_205004965.1">
    <property type="nucleotide sequence ID" value="NZ_CBCRXA010000001.1"/>
</dbReference>
<dbReference type="InterPro" id="IPR012851">
    <property type="entry name" value="Spore_coat_CotF-like"/>
</dbReference>
<dbReference type="Proteomes" id="UP000823201">
    <property type="component" value="Unassembled WGS sequence"/>
</dbReference>
<proteinExistence type="predicted"/>
<dbReference type="InterPro" id="IPR012347">
    <property type="entry name" value="Ferritin-like"/>
</dbReference>
<accession>A0ABS2Q480</accession>
<evidence type="ECO:0000313" key="2">
    <source>
        <dbReference type="Proteomes" id="UP000823201"/>
    </source>
</evidence>
<dbReference type="Pfam" id="PF07875">
    <property type="entry name" value="Coat_F"/>
    <property type="match status" value="1"/>
</dbReference>
<reference evidence="1 2" key="1">
    <citation type="submission" date="2021-01" db="EMBL/GenBank/DDBJ databases">
        <title>Genomic Encyclopedia of Type Strains, Phase IV (KMG-IV): sequencing the most valuable type-strain genomes for metagenomic binning, comparative biology and taxonomic classification.</title>
        <authorList>
            <person name="Goeker M."/>
        </authorList>
    </citation>
    <scope>NUCLEOTIDE SEQUENCE [LARGE SCALE GENOMIC DNA]</scope>
    <source>
        <strain evidence="1 2">DSM 100968</strain>
    </source>
</reference>
<dbReference type="Gene3D" id="1.20.1260.10">
    <property type="match status" value="1"/>
</dbReference>
<keyword evidence="1" id="KW-0946">Virion</keyword>
<keyword evidence="1" id="KW-0167">Capsid protein</keyword>
<gene>
    <name evidence="1" type="ORF">JOC27_000030</name>
</gene>
<keyword evidence="2" id="KW-1185">Reference proteome</keyword>